<dbReference type="InterPro" id="IPR036638">
    <property type="entry name" value="HLH_DNA-bd_sf"/>
</dbReference>
<proteinExistence type="predicted"/>
<feature type="domain" description="BHLH" evidence="3">
    <location>
        <begin position="602"/>
        <end position="672"/>
    </location>
</feature>
<feature type="region of interest" description="Disordered" evidence="2">
    <location>
        <begin position="1"/>
        <end position="21"/>
    </location>
</feature>
<feature type="compositionally biased region" description="Low complexity" evidence="2">
    <location>
        <begin position="495"/>
        <end position="513"/>
    </location>
</feature>
<reference evidence="4" key="1">
    <citation type="submission" date="2022-10" db="EMBL/GenBank/DDBJ databases">
        <title>Tapping the CABI collections for fungal endophytes: first genome assemblies for Collariella, Neodidymelliopsis, Ascochyta clinopodiicola, Didymella pomorum, Didymosphaeria variabile, Neocosmospora piperis and Neocucurbitaria cava.</title>
        <authorList>
            <person name="Hill R."/>
        </authorList>
    </citation>
    <scope>NUCLEOTIDE SEQUENCE</scope>
    <source>
        <strain evidence="4">IMI 355082</strain>
    </source>
</reference>
<feature type="compositionally biased region" description="Basic residues" evidence="2">
    <location>
        <begin position="280"/>
        <end position="291"/>
    </location>
</feature>
<dbReference type="CDD" id="cd11392">
    <property type="entry name" value="bHLH_ScPHO4_like"/>
    <property type="match status" value="1"/>
</dbReference>
<feature type="compositionally biased region" description="Polar residues" evidence="2">
    <location>
        <begin position="460"/>
        <end position="469"/>
    </location>
</feature>
<dbReference type="SUPFAM" id="SSF47459">
    <property type="entry name" value="HLH, helix-loop-helix DNA-binding domain"/>
    <property type="match status" value="1"/>
</dbReference>
<evidence type="ECO:0000256" key="1">
    <source>
        <dbReference type="SAM" id="Coils"/>
    </source>
</evidence>
<dbReference type="SMART" id="SM00353">
    <property type="entry name" value="HLH"/>
    <property type="match status" value="1"/>
</dbReference>
<gene>
    <name evidence="4" type="ORF">N0V93_001088</name>
</gene>
<dbReference type="InterPro" id="IPR011598">
    <property type="entry name" value="bHLH_dom"/>
</dbReference>
<evidence type="ECO:0000313" key="5">
    <source>
        <dbReference type="Proteomes" id="UP001140453"/>
    </source>
</evidence>
<feature type="compositionally biased region" description="Low complexity" evidence="2">
    <location>
        <begin position="341"/>
        <end position="350"/>
    </location>
</feature>
<keyword evidence="5" id="KW-1185">Reference proteome</keyword>
<dbReference type="AlphaFoldDB" id="A0A9W8Z0Z3"/>
<keyword evidence="1" id="KW-0175">Coiled coil</keyword>
<dbReference type="PROSITE" id="PS50888">
    <property type="entry name" value="BHLH"/>
    <property type="match status" value="1"/>
</dbReference>
<feature type="compositionally biased region" description="Basic and acidic residues" evidence="2">
    <location>
        <begin position="636"/>
        <end position="651"/>
    </location>
</feature>
<dbReference type="GO" id="GO:0046983">
    <property type="term" value="F:protein dimerization activity"/>
    <property type="evidence" value="ECO:0007669"/>
    <property type="project" value="InterPro"/>
</dbReference>
<dbReference type="Pfam" id="PF00010">
    <property type="entry name" value="HLH"/>
    <property type="match status" value="1"/>
</dbReference>
<organism evidence="4 5">
    <name type="scientific">Gnomoniopsis smithogilvyi</name>
    <dbReference type="NCBI Taxonomy" id="1191159"/>
    <lineage>
        <taxon>Eukaryota</taxon>
        <taxon>Fungi</taxon>
        <taxon>Dikarya</taxon>
        <taxon>Ascomycota</taxon>
        <taxon>Pezizomycotina</taxon>
        <taxon>Sordariomycetes</taxon>
        <taxon>Sordariomycetidae</taxon>
        <taxon>Diaporthales</taxon>
        <taxon>Gnomoniaceae</taxon>
        <taxon>Gnomoniopsis</taxon>
    </lineage>
</organism>
<name>A0A9W8Z0Z3_9PEZI</name>
<dbReference type="EMBL" id="JAPEVB010000001">
    <property type="protein sequence ID" value="KAJ4396866.1"/>
    <property type="molecule type" value="Genomic_DNA"/>
</dbReference>
<protein>
    <recommendedName>
        <fullName evidence="3">BHLH domain-containing protein</fullName>
    </recommendedName>
</protein>
<accession>A0A9W8Z0Z3</accession>
<dbReference type="OrthoDB" id="5344169at2759"/>
<evidence type="ECO:0000256" key="2">
    <source>
        <dbReference type="SAM" id="MobiDB-lite"/>
    </source>
</evidence>
<sequence>MDSAAWNNQDHSMHPGSEDDFQQFLDMNGIGNLGDGLHFDFDFQNQNGGIMMQVAHRDNIDIPMSGTDGSVLMSTAMHNQMPNMTTAPAHPSIPTTMMPPHPPTDAISDIDAQINFLQQQKLHQQQRQMEQRQQQQQQQQQVAFFAQQQNRMVPPTPQSLELQAGNQQQYYTQPDHTPQQHQEMYDDYRRMKEQQDMSFTPLVSPAVTPLESHFPMEQPFTVPSAYFSPLTSPALHAQPDPMALFDRGLVGTTTSSPEGMDLEATTTATSAGNAGEVARKAKKTNAAKTRAKTSVGKSPITKPQRKKTGSTPLMNARLSELAESAEVQQPRSKQARRTEPSSNASNSSAAPITDSENDSVSPEALSDMPPPPLPKPRSAKPSPALQPQSNGTPKVGPTLASRPGKPSPATPASLMKLPSPSNANRPDAGTDSDPMAVENIESFELPESVSSVQKPALTPLITQTQSPSVRSPALESASGRNSAFQPLPSPVFPKPGAAASASQSPQLAPGSSATTPNPRKTPQLAARGSKKRASMSMSSSHVSPALLPRISPNIKPLLPGGATAEDTASRLLASKSNYQNILEGNLVPGVSYPSELSTNLTSKRTSHKIAEQGRRNRINSALQEIATLLPLGTIIEGKDSGGESGDKKDKNGGTPNSKASTVEMAIEYIKQLKQEVADANKRAEEAEKKLKEKDTTASS</sequence>
<evidence type="ECO:0000259" key="3">
    <source>
        <dbReference type="PROSITE" id="PS50888"/>
    </source>
</evidence>
<feature type="region of interest" description="Disordered" evidence="2">
    <location>
        <begin position="635"/>
        <end position="662"/>
    </location>
</feature>
<comment type="caution">
    <text evidence="4">The sequence shown here is derived from an EMBL/GenBank/DDBJ whole genome shotgun (WGS) entry which is preliminary data.</text>
</comment>
<feature type="compositionally biased region" description="Polar residues" evidence="2">
    <location>
        <begin position="1"/>
        <end position="10"/>
    </location>
</feature>
<dbReference type="FunFam" id="4.10.280.10:FF:000099">
    <property type="entry name" value="Myc-family transcription factor"/>
    <property type="match status" value="1"/>
</dbReference>
<dbReference type="Gene3D" id="4.10.280.10">
    <property type="entry name" value="Helix-loop-helix DNA-binding domain"/>
    <property type="match status" value="1"/>
</dbReference>
<feature type="region of interest" description="Disordered" evidence="2">
    <location>
        <begin position="267"/>
        <end position="549"/>
    </location>
</feature>
<feature type="coiled-coil region" evidence="1">
    <location>
        <begin position="662"/>
        <end position="696"/>
    </location>
</feature>
<dbReference type="Proteomes" id="UP001140453">
    <property type="component" value="Unassembled WGS sequence"/>
</dbReference>
<evidence type="ECO:0000313" key="4">
    <source>
        <dbReference type="EMBL" id="KAJ4396866.1"/>
    </source>
</evidence>